<dbReference type="SMART" id="SM00271">
    <property type="entry name" value="DnaJ"/>
    <property type="match status" value="1"/>
</dbReference>
<keyword evidence="4" id="KW-1185">Reference proteome</keyword>
<dbReference type="Gene3D" id="2.60.260.20">
    <property type="entry name" value="Urease metallochaperone UreE, N-terminal domain"/>
    <property type="match status" value="2"/>
</dbReference>
<dbReference type="SUPFAM" id="SSF49493">
    <property type="entry name" value="HSP40/DnaJ peptide-binding domain"/>
    <property type="match status" value="2"/>
</dbReference>
<dbReference type="RefSeq" id="WP_284189621.1">
    <property type="nucleotide sequence ID" value="NZ_BSPX01000095.1"/>
</dbReference>
<name>A0ABQ6FGL9_9RHOO</name>
<reference evidence="4" key="1">
    <citation type="journal article" date="2019" name="Int. J. Syst. Evol. Microbiol.">
        <title>The Global Catalogue of Microorganisms (GCM) 10K type strain sequencing project: providing services to taxonomists for standard genome sequencing and annotation.</title>
        <authorList>
            <consortium name="The Broad Institute Genomics Platform"/>
            <consortium name="The Broad Institute Genome Sequencing Center for Infectious Disease"/>
            <person name="Wu L."/>
            <person name="Ma J."/>
        </authorList>
    </citation>
    <scope>NUCLEOTIDE SEQUENCE [LARGE SCALE GENOMIC DNA]</scope>
    <source>
        <strain evidence="4">NBRC 102407</strain>
    </source>
</reference>
<feature type="domain" description="J" evidence="2">
    <location>
        <begin position="5"/>
        <end position="69"/>
    </location>
</feature>
<protein>
    <submittedName>
        <fullName evidence="3">Curved DNA-binding protein</fullName>
    </submittedName>
</protein>
<evidence type="ECO:0000256" key="1">
    <source>
        <dbReference type="ARBA" id="ARBA00023186"/>
    </source>
</evidence>
<keyword evidence="1" id="KW-0143">Chaperone</keyword>
<dbReference type="EMBL" id="BSPX01000095">
    <property type="protein sequence ID" value="GLT24459.1"/>
    <property type="molecule type" value="Genomic_DNA"/>
</dbReference>
<dbReference type="SUPFAM" id="SSF46565">
    <property type="entry name" value="Chaperone J-domain"/>
    <property type="match status" value="1"/>
</dbReference>
<proteinExistence type="predicted"/>
<comment type="caution">
    <text evidence="3">The sequence shown here is derived from an EMBL/GenBank/DDBJ whole genome shotgun (WGS) entry which is preliminary data.</text>
</comment>
<evidence type="ECO:0000259" key="2">
    <source>
        <dbReference type="PROSITE" id="PS50076"/>
    </source>
</evidence>
<dbReference type="PANTHER" id="PTHR43096:SF52">
    <property type="entry name" value="DNAJ HOMOLOG 1, MITOCHONDRIAL-RELATED"/>
    <property type="match status" value="1"/>
</dbReference>
<evidence type="ECO:0000313" key="3">
    <source>
        <dbReference type="EMBL" id="GLT24459.1"/>
    </source>
</evidence>
<dbReference type="InterPro" id="IPR036869">
    <property type="entry name" value="J_dom_sf"/>
</dbReference>
<sequence>MEFKDYYAVMGVAPDATQDEIKRAYRQLARKYHPDVSKEPDAELRFKALGEAYAVLKDLEKRAAYDQLGSDWQPGPDFQPPHGRRGDAAFSNDEFNDLFESIYGRGPSQGREEGAGFHARGQDHHAQVLIDLEDAYTGATRSISVQTPEVDERGRVHLRRHTLKVTIPKGVRAGQHIRLVGQGMPGMGQGPAGDLYLEVAFNPHPHYRVDQRDVYFDLRIAPWEAALGTQVEVPTPGGRVELSVPADARAGRKLRLKGRGIPGPVAGDFYAVLQIVVPPADSEASRAFYTGMAGQFAAFDPRSTAGA</sequence>
<dbReference type="InterPro" id="IPR002939">
    <property type="entry name" value="DnaJ_C"/>
</dbReference>
<evidence type="ECO:0000313" key="4">
    <source>
        <dbReference type="Proteomes" id="UP001157167"/>
    </source>
</evidence>
<dbReference type="PANTHER" id="PTHR43096">
    <property type="entry name" value="DNAJ HOMOLOG 1, MITOCHONDRIAL-RELATED"/>
    <property type="match status" value="1"/>
</dbReference>
<dbReference type="Pfam" id="PF01556">
    <property type="entry name" value="DnaJ_C"/>
    <property type="match status" value="1"/>
</dbReference>
<dbReference type="PRINTS" id="PR00625">
    <property type="entry name" value="JDOMAIN"/>
</dbReference>
<dbReference type="InterPro" id="IPR018253">
    <property type="entry name" value="DnaJ_domain_CS"/>
</dbReference>
<dbReference type="Proteomes" id="UP001157167">
    <property type="component" value="Unassembled WGS sequence"/>
</dbReference>
<dbReference type="CDD" id="cd06257">
    <property type="entry name" value="DnaJ"/>
    <property type="match status" value="1"/>
</dbReference>
<dbReference type="Gene3D" id="1.10.287.110">
    <property type="entry name" value="DnaJ domain"/>
    <property type="match status" value="1"/>
</dbReference>
<keyword evidence="3" id="KW-0238">DNA-binding</keyword>
<dbReference type="PROSITE" id="PS50076">
    <property type="entry name" value="DNAJ_2"/>
    <property type="match status" value="1"/>
</dbReference>
<dbReference type="Pfam" id="PF00226">
    <property type="entry name" value="DnaJ"/>
    <property type="match status" value="1"/>
</dbReference>
<gene>
    <name evidence="3" type="primary">cbpA</name>
    <name evidence="3" type="ORF">GCM10007933_39400</name>
</gene>
<organism evidence="3 4">
    <name type="scientific">Zoogloea oryzae</name>
    <dbReference type="NCBI Taxonomy" id="310767"/>
    <lineage>
        <taxon>Bacteria</taxon>
        <taxon>Pseudomonadati</taxon>
        <taxon>Pseudomonadota</taxon>
        <taxon>Betaproteobacteria</taxon>
        <taxon>Rhodocyclales</taxon>
        <taxon>Zoogloeaceae</taxon>
        <taxon>Zoogloea</taxon>
    </lineage>
</organism>
<dbReference type="GO" id="GO:0003677">
    <property type="term" value="F:DNA binding"/>
    <property type="evidence" value="ECO:0007669"/>
    <property type="project" value="UniProtKB-KW"/>
</dbReference>
<dbReference type="PROSITE" id="PS00636">
    <property type="entry name" value="DNAJ_1"/>
    <property type="match status" value="1"/>
</dbReference>
<dbReference type="InterPro" id="IPR008971">
    <property type="entry name" value="HSP40/DnaJ_pept-bd"/>
</dbReference>
<dbReference type="CDD" id="cd10747">
    <property type="entry name" value="DnaJ_C"/>
    <property type="match status" value="1"/>
</dbReference>
<accession>A0ABQ6FGL9</accession>
<dbReference type="InterPro" id="IPR001623">
    <property type="entry name" value="DnaJ_domain"/>
</dbReference>